<keyword evidence="2" id="KW-1185">Reference proteome</keyword>
<accession>A0ACB0YC89</accession>
<gene>
    <name evidence="1" type="ORF">MENTE1834_LOCUS10300</name>
</gene>
<proteinExistence type="predicted"/>
<dbReference type="Proteomes" id="UP001497535">
    <property type="component" value="Unassembled WGS sequence"/>
</dbReference>
<evidence type="ECO:0000313" key="1">
    <source>
        <dbReference type="EMBL" id="CAK5040752.1"/>
    </source>
</evidence>
<dbReference type="EMBL" id="CAVMJV010000010">
    <property type="protein sequence ID" value="CAK5040752.1"/>
    <property type="molecule type" value="Genomic_DNA"/>
</dbReference>
<name>A0ACB0YC89_MELEN</name>
<reference evidence="1" key="1">
    <citation type="submission" date="2023-11" db="EMBL/GenBank/DDBJ databases">
        <authorList>
            <person name="Poullet M."/>
        </authorList>
    </citation>
    <scope>NUCLEOTIDE SEQUENCE</scope>
    <source>
        <strain evidence="1">E1834</strain>
    </source>
</reference>
<protein>
    <submittedName>
        <fullName evidence="1">Uncharacterized protein</fullName>
    </submittedName>
</protein>
<organism evidence="1 2">
    <name type="scientific">Meloidogyne enterolobii</name>
    <name type="common">Root-knot nematode worm</name>
    <name type="synonym">Meloidogyne mayaguensis</name>
    <dbReference type="NCBI Taxonomy" id="390850"/>
    <lineage>
        <taxon>Eukaryota</taxon>
        <taxon>Metazoa</taxon>
        <taxon>Ecdysozoa</taxon>
        <taxon>Nematoda</taxon>
        <taxon>Chromadorea</taxon>
        <taxon>Rhabditida</taxon>
        <taxon>Tylenchina</taxon>
        <taxon>Tylenchomorpha</taxon>
        <taxon>Tylenchoidea</taxon>
        <taxon>Meloidogynidae</taxon>
        <taxon>Meloidogyninae</taxon>
        <taxon>Meloidogyne</taxon>
    </lineage>
</organism>
<sequence>MKFTSFLIVLISITIFWTFVKTVSIRKSLARLAEKDYKATEVLNDGAESSVNPQKQKFNETLKPKLNNTKDTKRNNGGEKVSNRSAYNKEYYRKNKERLLKYSQNYYEKNKEKVIEQKRNYRKQNEEKRKDYQRNYNQKNKERLERNKEGNSQYMKIYYQKNRERLLRNCRLYKQNNREKWNEYKRKYRQKKKNIHIQSGNNEGTSFVNPQTGDFSNKGKLKRVLRKKILIKGRKNAIMARIGKIESRSKSQIKFLKMA</sequence>
<comment type="caution">
    <text evidence="1">The sequence shown here is derived from an EMBL/GenBank/DDBJ whole genome shotgun (WGS) entry which is preliminary data.</text>
</comment>
<evidence type="ECO:0000313" key="2">
    <source>
        <dbReference type="Proteomes" id="UP001497535"/>
    </source>
</evidence>